<comment type="caution">
    <text evidence="2">The sequence shown here is derived from an EMBL/GenBank/DDBJ whole genome shotgun (WGS) entry which is preliminary data.</text>
</comment>
<feature type="compositionally biased region" description="Basic and acidic residues" evidence="1">
    <location>
        <begin position="30"/>
        <end position="52"/>
    </location>
</feature>
<feature type="non-terminal residue" evidence="2">
    <location>
        <position position="1"/>
    </location>
</feature>
<feature type="region of interest" description="Disordered" evidence="1">
    <location>
        <begin position="30"/>
        <end position="89"/>
    </location>
</feature>
<dbReference type="STRING" id="137246.A0A401T9T8"/>
<evidence type="ECO:0000256" key="1">
    <source>
        <dbReference type="SAM" id="MobiDB-lite"/>
    </source>
</evidence>
<keyword evidence="3" id="KW-1185">Reference proteome</keyword>
<dbReference type="EMBL" id="BEZZ01013636">
    <property type="protein sequence ID" value="GCC39411.1"/>
    <property type="molecule type" value="Genomic_DNA"/>
</dbReference>
<reference evidence="2 3" key="1">
    <citation type="journal article" date="2018" name="Nat. Ecol. Evol.">
        <title>Shark genomes provide insights into elasmobranch evolution and the origin of vertebrates.</title>
        <authorList>
            <person name="Hara Y"/>
            <person name="Yamaguchi K"/>
            <person name="Onimaru K"/>
            <person name="Kadota M"/>
            <person name="Koyanagi M"/>
            <person name="Keeley SD"/>
            <person name="Tatsumi K"/>
            <person name="Tanaka K"/>
            <person name="Motone F"/>
            <person name="Kageyama Y"/>
            <person name="Nozu R"/>
            <person name="Adachi N"/>
            <person name="Nishimura O"/>
            <person name="Nakagawa R"/>
            <person name="Tanegashima C"/>
            <person name="Kiyatake I"/>
            <person name="Matsumoto R"/>
            <person name="Murakumo K"/>
            <person name="Nishida K"/>
            <person name="Terakita A"/>
            <person name="Kuratani S"/>
            <person name="Sato K"/>
            <person name="Hyodo S Kuraku.S."/>
        </authorList>
    </citation>
    <scope>NUCLEOTIDE SEQUENCE [LARGE SCALE GENOMIC DNA]</scope>
</reference>
<evidence type="ECO:0000313" key="2">
    <source>
        <dbReference type="EMBL" id="GCC39411.1"/>
    </source>
</evidence>
<sequence length="108" mass="12103">KSNELQRIKLELTQIKSNIDSLLGRLEEISREKVGHTESRKKADEVRPELSHADSASETAETLTEEPLGDDGECEELEQGEATEDNECEDEMVRLETLGTLIIHNKGI</sequence>
<protein>
    <submittedName>
        <fullName evidence="2">Uncharacterized protein</fullName>
    </submittedName>
</protein>
<dbReference type="Proteomes" id="UP000287033">
    <property type="component" value="Unassembled WGS sequence"/>
</dbReference>
<evidence type="ECO:0000313" key="3">
    <source>
        <dbReference type="Proteomes" id="UP000287033"/>
    </source>
</evidence>
<dbReference type="OrthoDB" id="6730379at2759"/>
<dbReference type="AlphaFoldDB" id="A0A401T9T8"/>
<name>A0A401T9T8_CHIPU</name>
<accession>A0A401T9T8</accession>
<feature type="compositionally biased region" description="Acidic residues" evidence="1">
    <location>
        <begin position="63"/>
        <end position="89"/>
    </location>
</feature>
<organism evidence="2 3">
    <name type="scientific">Chiloscyllium punctatum</name>
    <name type="common">Brownbanded bambooshark</name>
    <name type="synonym">Hemiscyllium punctatum</name>
    <dbReference type="NCBI Taxonomy" id="137246"/>
    <lineage>
        <taxon>Eukaryota</taxon>
        <taxon>Metazoa</taxon>
        <taxon>Chordata</taxon>
        <taxon>Craniata</taxon>
        <taxon>Vertebrata</taxon>
        <taxon>Chondrichthyes</taxon>
        <taxon>Elasmobranchii</taxon>
        <taxon>Galeomorphii</taxon>
        <taxon>Galeoidea</taxon>
        <taxon>Orectolobiformes</taxon>
        <taxon>Hemiscylliidae</taxon>
        <taxon>Chiloscyllium</taxon>
    </lineage>
</organism>
<gene>
    <name evidence="2" type="ORF">chiPu_0022961</name>
</gene>
<proteinExistence type="predicted"/>